<evidence type="ECO:0000256" key="1">
    <source>
        <dbReference type="ARBA" id="ARBA00002672"/>
    </source>
</evidence>
<dbReference type="InterPro" id="IPR006419">
    <property type="entry name" value="NMN_transpt_PnuC"/>
</dbReference>
<keyword evidence="5" id="KW-0813">Transport</keyword>
<evidence type="ECO:0000256" key="5">
    <source>
        <dbReference type="ARBA" id="ARBA00022448"/>
    </source>
</evidence>
<protein>
    <recommendedName>
        <fullName evidence="4">Nicotinamide riboside transporter PnuC</fullName>
    </recommendedName>
</protein>
<reference evidence="11 12" key="1">
    <citation type="journal article" date="2005" name="Nat. Biotechnol.">
        <title>The genome sequence of the ethanologenic bacterium Zymomonas mobilis ZM4.</title>
        <authorList>
            <person name="Seo J.S."/>
            <person name="Chong H."/>
            <person name="Park H.S."/>
            <person name="Yoon K.O."/>
            <person name="Jung C."/>
            <person name="Kim J.J."/>
            <person name="Hong J.H."/>
            <person name="Kim H."/>
            <person name="Kim J.H."/>
            <person name="Kil J.I."/>
            <person name="Park C.J."/>
            <person name="Oh H.M."/>
            <person name="Lee J.S."/>
            <person name="Jin S.J."/>
            <person name="Um H.W."/>
            <person name="Lee H.J."/>
            <person name="Oh S.J."/>
            <person name="Kim J.Y."/>
            <person name="Kang H.L."/>
            <person name="Lee S.Y."/>
            <person name="Lee K.J."/>
            <person name="Kang H.S."/>
        </authorList>
    </citation>
    <scope>NUCLEOTIDE SEQUENCE [LARGE SCALE GENOMIC DNA]</scope>
    <source>
        <strain evidence="12">ATCC 31821 / ZM4 / CP4</strain>
    </source>
</reference>
<feature type="transmembrane region" description="Helical" evidence="10">
    <location>
        <begin position="161"/>
        <end position="178"/>
    </location>
</feature>
<feature type="transmembrane region" description="Helical" evidence="10">
    <location>
        <begin position="43"/>
        <end position="64"/>
    </location>
</feature>
<keyword evidence="6" id="KW-1003">Cell membrane</keyword>
<feature type="transmembrane region" description="Helical" evidence="10">
    <location>
        <begin position="15"/>
        <end position="36"/>
    </location>
</feature>
<proteinExistence type="inferred from homology"/>
<evidence type="ECO:0000313" key="11">
    <source>
        <dbReference type="EMBL" id="AAV90083.1"/>
    </source>
</evidence>
<feature type="transmembrane region" description="Helical" evidence="10">
    <location>
        <begin position="135"/>
        <end position="154"/>
    </location>
</feature>
<dbReference type="Proteomes" id="UP000001173">
    <property type="component" value="Chromosome"/>
</dbReference>
<dbReference type="AlphaFoldDB" id="Q5NMH7"/>
<evidence type="ECO:0000256" key="9">
    <source>
        <dbReference type="ARBA" id="ARBA00023136"/>
    </source>
</evidence>
<comment type="subcellular location">
    <subcellularLocation>
        <location evidence="2">Cell membrane</location>
        <topology evidence="2">Multi-pass membrane protein</topology>
    </subcellularLocation>
</comment>
<dbReference type="PANTHER" id="PTHR36122:SF2">
    <property type="entry name" value="NICOTINAMIDE RIBOSIDE TRANSPORTER PNUC"/>
    <property type="match status" value="1"/>
</dbReference>
<name>Q5NMH7_ZYMMO</name>
<evidence type="ECO:0000256" key="10">
    <source>
        <dbReference type="SAM" id="Phobius"/>
    </source>
</evidence>
<dbReference type="NCBIfam" id="TIGR01528">
    <property type="entry name" value="NMN_trans_PnuC"/>
    <property type="match status" value="1"/>
</dbReference>
<dbReference type="EMBL" id="AE008692">
    <property type="protein sequence ID" value="AAV90083.1"/>
    <property type="molecule type" value="Genomic_DNA"/>
</dbReference>
<sequence>MDSTTSFTYRNRRYLAVHIVVSSFEILAVTINLLGICLTARGLWLGWPVGIVAVSLYAILFYQWHLYGDTVLQCIFVILQIYGWIQWFKTRQSDLSNKIHIQKISHSVVIISFLLCVIISIAIGLILSWYTNDSIPYIDAMLTSISIFGSIFTAKKYIECWYIWIFVDILYMVLFFLKGFYLTSILYGLFTIMSFYGLSHWKKYRIN</sequence>
<keyword evidence="12" id="KW-1185">Reference proteome</keyword>
<organism evidence="11 12">
    <name type="scientific">Zymomonas mobilis subsp. mobilis (strain ATCC 31821 / ZM4 / CP4)</name>
    <dbReference type="NCBI Taxonomy" id="264203"/>
    <lineage>
        <taxon>Bacteria</taxon>
        <taxon>Pseudomonadati</taxon>
        <taxon>Pseudomonadota</taxon>
        <taxon>Alphaproteobacteria</taxon>
        <taxon>Sphingomonadales</taxon>
        <taxon>Zymomonadaceae</taxon>
        <taxon>Zymomonas</taxon>
    </lineage>
</organism>
<accession>Q5NMH7</accession>
<reference evidence="11 12" key="2">
    <citation type="journal article" date="2009" name="Nat. Biotechnol.">
        <title>Improved genome annotation for Zymomonas mobilis.</title>
        <authorList>
            <person name="Yang S."/>
            <person name="Pappas K.M."/>
            <person name="Hauser L.J."/>
            <person name="Land M.L."/>
            <person name="Chen G.L."/>
            <person name="Hurst G.B."/>
            <person name="Pan C."/>
            <person name="Kouvelis V.N."/>
            <person name="Typas M.A."/>
            <person name="Pelletier D.A."/>
            <person name="Klingeman D.M."/>
            <person name="Chang Y.J."/>
            <person name="Samatova N.F."/>
            <person name="Brown S.D."/>
        </authorList>
    </citation>
    <scope>NUCLEOTIDE SEQUENCE [LARGE SCALE GENOMIC DNA]</scope>
    <source>
        <strain evidence="12">ATCC 31821 / ZM4 / CP4</strain>
    </source>
</reference>
<dbReference type="GO" id="GO:0034257">
    <property type="term" value="F:nicotinamide riboside transmembrane transporter activity"/>
    <property type="evidence" value="ECO:0007669"/>
    <property type="project" value="InterPro"/>
</dbReference>
<evidence type="ECO:0000256" key="2">
    <source>
        <dbReference type="ARBA" id="ARBA00004651"/>
    </source>
</evidence>
<keyword evidence="8 10" id="KW-1133">Transmembrane helix</keyword>
<dbReference type="GO" id="GO:0005886">
    <property type="term" value="C:plasma membrane"/>
    <property type="evidence" value="ECO:0007669"/>
    <property type="project" value="UniProtKB-SubCell"/>
</dbReference>
<evidence type="ECO:0000256" key="7">
    <source>
        <dbReference type="ARBA" id="ARBA00022692"/>
    </source>
</evidence>
<keyword evidence="9 10" id="KW-0472">Membrane</keyword>
<evidence type="ECO:0000256" key="6">
    <source>
        <dbReference type="ARBA" id="ARBA00022475"/>
    </source>
</evidence>
<dbReference type="HOGENOM" id="CLU_076589_2_0_5"/>
<feature type="transmembrane region" description="Helical" evidence="10">
    <location>
        <begin position="184"/>
        <end position="201"/>
    </location>
</feature>
<dbReference type="eggNOG" id="COG3201">
    <property type="taxonomic scope" value="Bacteria"/>
</dbReference>
<dbReference type="PANTHER" id="PTHR36122">
    <property type="entry name" value="NICOTINAMIDE RIBOSIDE TRANSPORTER PNUC"/>
    <property type="match status" value="1"/>
</dbReference>
<dbReference type="RefSeq" id="WP_011241237.1">
    <property type="nucleotide sequence ID" value="NC_006526.2"/>
</dbReference>
<dbReference type="STRING" id="264203.ZMO1459"/>
<evidence type="ECO:0000313" key="12">
    <source>
        <dbReference type="Proteomes" id="UP000001173"/>
    </source>
</evidence>
<keyword evidence="7 10" id="KW-0812">Transmembrane</keyword>
<feature type="transmembrane region" description="Helical" evidence="10">
    <location>
        <begin position="70"/>
        <end position="88"/>
    </location>
</feature>
<evidence type="ECO:0000256" key="8">
    <source>
        <dbReference type="ARBA" id="ARBA00022989"/>
    </source>
</evidence>
<dbReference type="KEGG" id="zmo:ZMO1459"/>
<comment type="similarity">
    <text evidence="3">Belongs to the nicotinamide ribonucleoside (NR) uptake permease (TC 4.B.1) family.</text>
</comment>
<dbReference type="Pfam" id="PF04973">
    <property type="entry name" value="NMN_transporter"/>
    <property type="match status" value="1"/>
</dbReference>
<gene>
    <name evidence="11" type="ordered locus">ZMO1459</name>
</gene>
<evidence type="ECO:0000256" key="3">
    <source>
        <dbReference type="ARBA" id="ARBA00006669"/>
    </source>
</evidence>
<comment type="function">
    <text evidence="1">Required for nicotinamide riboside transport across the inner membrane.</text>
</comment>
<feature type="transmembrane region" description="Helical" evidence="10">
    <location>
        <begin position="108"/>
        <end position="129"/>
    </location>
</feature>
<evidence type="ECO:0000256" key="4">
    <source>
        <dbReference type="ARBA" id="ARBA00017522"/>
    </source>
</evidence>